<reference evidence="2 3" key="1">
    <citation type="submission" date="2023-07" db="EMBL/GenBank/DDBJ databases">
        <authorList>
            <person name="Peeters C."/>
        </authorList>
    </citation>
    <scope>NUCLEOTIDE SEQUENCE [LARGE SCALE GENOMIC DNA]</scope>
    <source>
        <strain evidence="2 3">LMG 7141</strain>
    </source>
</reference>
<evidence type="ECO:0000313" key="3">
    <source>
        <dbReference type="Proteomes" id="UP001189616"/>
    </source>
</evidence>
<dbReference type="EMBL" id="CATYWO010000001">
    <property type="protein sequence ID" value="CAJ0778969.1"/>
    <property type="molecule type" value="Genomic_DNA"/>
</dbReference>
<keyword evidence="3" id="KW-1185">Reference proteome</keyword>
<organism evidence="2 3">
    <name type="scientific">Ralstonia condita</name>
    <dbReference type="NCBI Taxonomy" id="3058600"/>
    <lineage>
        <taxon>Bacteria</taxon>
        <taxon>Pseudomonadati</taxon>
        <taxon>Pseudomonadota</taxon>
        <taxon>Betaproteobacteria</taxon>
        <taxon>Burkholderiales</taxon>
        <taxon>Burkholderiaceae</taxon>
        <taxon>Ralstonia</taxon>
    </lineage>
</organism>
<dbReference type="Proteomes" id="UP001189616">
    <property type="component" value="Unassembled WGS sequence"/>
</dbReference>
<evidence type="ECO:0000313" key="2">
    <source>
        <dbReference type="EMBL" id="CAJ0778969.1"/>
    </source>
</evidence>
<protein>
    <submittedName>
        <fullName evidence="2">Uncharacterized protein</fullName>
    </submittedName>
</protein>
<accession>A0ABM9J134</accession>
<name>A0ABM9J134_9RALS</name>
<evidence type="ECO:0000256" key="1">
    <source>
        <dbReference type="SAM" id="MobiDB-lite"/>
    </source>
</evidence>
<feature type="compositionally biased region" description="Basic and acidic residues" evidence="1">
    <location>
        <begin position="9"/>
        <end position="18"/>
    </location>
</feature>
<gene>
    <name evidence="2" type="ORF">LMG7141_00823</name>
</gene>
<comment type="caution">
    <text evidence="2">The sequence shown here is derived from an EMBL/GenBank/DDBJ whole genome shotgun (WGS) entry which is preliminary data.</text>
</comment>
<proteinExistence type="predicted"/>
<feature type="region of interest" description="Disordered" evidence="1">
    <location>
        <begin position="1"/>
        <end position="35"/>
    </location>
</feature>
<sequence>MISIASIDQVREQGRQAARDGVPMSTNPYPRPSPHATQWEHGFMWQLLDPIVKSLEAV</sequence>